<name>A0A1M7JFE2_9RHOB</name>
<gene>
    <name evidence="2" type="ORF">SAMN05443432_108163</name>
</gene>
<protein>
    <recommendedName>
        <fullName evidence="4">ABC transporter substrate-binding protein</fullName>
    </recommendedName>
</protein>
<accession>A0A1M7JFE2</accession>
<evidence type="ECO:0000256" key="1">
    <source>
        <dbReference type="SAM" id="SignalP"/>
    </source>
</evidence>
<sequence length="65" mass="6866">MSSLARKGFAAAVALAVGTTAVSAADVTIRYSGAIQHLAGMKDSKIMVAIYKDEEAPTYSWQCQN</sequence>
<keyword evidence="3" id="KW-1185">Reference proteome</keyword>
<organism evidence="2 3">
    <name type="scientific">Roseovarius litoreus</name>
    <dbReference type="NCBI Taxonomy" id="1155722"/>
    <lineage>
        <taxon>Bacteria</taxon>
        <taxon>Pseudomonadati</taxon>
        <taxon>Pseudomonadota</taxon>
        <taxon>Alphaproteobacteria</taxon>
        <taxon>Rhodobacterales</taxon>
        <taxon>Roseobacteraceae</taxon>
        <taxon>Roseovarius</taxon>
    </lineage>
</organism>
<proteinExistence type="predicted"/>
<reference evidence="2 3" key="1">
    <citation type="submission" date="2016-11" db="EMBL/GenBank/DDBJ databases">
        <authorList>
            <person name="Varghese N."/>
            <person name="Submissions S."/>
        </authorList>
    </citation>
    <scope>NUCLEOTIDE SEQUENCE [LARGE SCALE GENOMIC DNA]</scope>
    <source>
        <strain evidence="2 3">DSM 28249</strain>
    </source>
</reference>
<keyword evidence="1" id="KW-0732">Signal</keyword>
<evidence type="ECO:0008006" key="4">
    <source>
        <dbReference type="Google" id="ProtNLM"/>
    </source>
</evidence>
<feature type="chain" id="PRO_5013382737" description="ABC transporter substrate-binding protein" evidence="1">
    <location>
        <begin position="25"/>
        <end position="65"/>
    </location>
</feature>
<dbReference type="SUPFAM" id="SSF52467">
    <property type="entry name" value="DHS-like NAD/FAD-binding domain"/>
    <property type="match status" value="1"/>
</dbReference>
<dbReference type="AlphaFoldDB" id="A0A1M7JFE2"/>
<feature type="signal peptide" evidence="1">
    <location>
        <begin position="1"/>
        <end position="24"/>
    </location>
</feature>
<evidence type="ECO:0000313" key="3">
    <source>
        <dbReference type="Proteomes" id="UP000322545"/>
    </source>
</evidence>
<evidence type="ECO:0000313" key="2">
    <source>
        <dbReference type="EMBL" id="SHM51688.1"/>
    </source>
</evidence>
<dbReference type="Gene3D" id="3.40.50.1220">
    <property type="entry name" value="TPP-binding domain"/>
    <property type="match status" value="1"/>
</dbReference>
<dbReference type="Proteomes" id="UP000322545">
    <property type="component" value="Unassembled WGS sequence"/>
</dbReference>
<dbReference type="InterPro" id="IPR029035">
    <property type="entry name" value="DHS-like_NAD/FAD-binding_dom"/>
</dbReference>
<dbReference type="EMBL" id="FRCB01000008">
    <property type="protein sequence ID" value="SHM51688.1"/>
    <property type="molecule type" value="Genomic_DNA"/>
</dbReference>